<dbReference type="Proteomes" id="UP001458415">
    <property type="component" value="Unassembled WGS sequence"/>
</dbReference>
<accession>A0ABV1W1U5</accession>
<comment type="caution">
    <text evidence="1">The sequence shown here is derived from an EMBL/GenBank/DDBJ whole genome shotgun (WGS) entry which is preliminary data.</text>
</comment>
<reference evidence="1 2" key="1">
    <citation type="submission" date="2024-06" db="EMBL/GenBank/DDBJ databases">
        <title>The Natural Products Discovery Center: Release of the First 8490 Sequenced Strains for Exploring Actinobacteria Biosynthetic Diversity.</title>
        <authorList>
            <person name="Kalkreuter E."/>
            <person name="Kautsar S.A."/>
            <person name="Yang D."/>
            <person name="Bader C.D."/>
            <person name="Teijaro C.N."/>
            <person name="Fluegel L."/>
            <person name="Davis C.M."/>
            <person name="Simpson J.R."/>
            <person name="Lauterbach L."/>
            <person name="Steele A.D."/>
            <person name="Gui C."/>
            <person name="Meng S."/>
            <person name="Li G."/>
            <person name="Viehrig K."/>
            <person name="Ye F."/>
            <person name="Su P."/>
            <person name="Kiefer A.F."/>
            <person name="Nichols A."/>
            <person name="Cepeda A.J."/>
            <person name="Yan W."/>
            <person name="Fan B."/>
            <person name="Jiang Y."/>
            <person name="Adhikari A."/>
            <person name="Zheng C.-J."/>
            <person name="Schuster L."/>
            <person name="Cowan T.M."/>
            <person name="Smanski M.J."/>
            <person name="Chevrette M.G."/>
            <person name="De Carvalho L.P.S."/>
            <person name="Shen B."/>
        </authorList>
    </citation>
    <scope>NUCLEOTIDE SEQUENCE [LARGE SCALE GENOMIC DNA]</scope>
    <source>
        <strain evidence="1 2">NPDC000634</strain>
    </source>
</reference>
<protein>
    <submittedName>
        <fullName evidence="1">Uncharacterized protein</fullName>
    </submittedName>
</protein>
<evidence type="ECO:0000313" key="2">
    <source>
        <dbReference type="Proteomes" id="UP001458415"/>
    </source>
</evidence>
<dbReference type="RefSeq" id="WP_086727356.1">
    <property type="nucleotide sequence ID" value="NZ_MUBM01000176.1"/>
</dbReference>
<name>A0ABV1W1U5_9ACTN</name>
<organism evidence="1 2">
    <name type="scientific">Streptomyces carpinensis</name>
    <dbReference type="NCBI Taxonomy" id="66369"/>
    <lineage>
        <taxon>Bacteria</taxon>
        <taxon>Bacillati</taxon>
        <taxon>Actinomycetota</taxon>
        <taxon>Actinomycetes</taxon>
        <taxon>Kitasatosporales</taxon>
        <taxon>Streptomycetaceae</taxon>
        <taxon>Streptomyces</taxon>
    </lineage>
</organism>
<gene>
    <name evidence="1" type="ORF">ABT317_14375</name>
</gene>
<evidence type="ECO:0000313" key="1">
    <source>
        <dbReference type="EMBL" id="MER6978160.1"/>
    </source>
</evidence>
<proteinExistence type="predicted"/>
<dbReference type="EMBL" id="JBEPCU010000200">
    <property type="protein sequence ID" value="MER6978160.1"/>
    <property type="molecule type" value="Genomic_DNA"/>
</dbReference>
<sequence length="99" mass="11359">MNTETDWAYRVFEPHGSEGWRPYGSDPERWQGAITADDAKEGPQYAAALVVADLLTEWEMRGLPRARHVRVILWHDEERDPEDPDFIVDVRPPSDIDAA</sequence>
<keyword evidence="2" id="KW-1185">Reference proteome</keyword>